<keyword evidence="3" id="KW-0520">NAD</keyword>
<evidence type="ECO:0000256" key="3">
    <source>
        <dbReference type="ARBA" id="ARBA00023027"/>
    </source>
</evidence>
<comment type="similarity">
    <text evidence="1">Belongs to the HIBADH-related family.</text>
</comment>
<organism evidence="7 8">
    <name type="scientific">Dictyobacter aurantiacus</name>
    <dbReference type="NCBI Taxonomy" id="1936993"/>
    <lineage>
        <taxon>Bacteria</taxon>
        <taxon>Bacillati</taxon>
        <taxon>Chloroflexota</taxon>
        <taxon>Ktedonobacteria</taxon>
        <taxon>Ktedonobacterales</taxon>
        <taxon>Dictyobacteraceae</taxon>
        <taxon>Dictyobacter</taxon>
    </lineage>
</organism>
<dbReference type="InterPro" id="IPR015815">
    <property type="entry name" value="HIBADH-related"/>
</dbReference>
<feature type="active site" evidence="4">
    <location>
        <position position="173"/>
    </location>
</feature>
<protein>
    <submittedName>
        <fullName evidence="7">Putative oxidoreductase YfjR</fullName>
    </submittedName>
</protein>
<dbReference type="GO" id="GO:0050661">
    <property type="term" value="F:NADP binding"/>
    <property type="evidence" value="ECO:0007669"/>
    <property type="project" value="InterPro"/>
</dbReference>
<comment type="caution">
    <text evidence="7">The sequence shown here is derived from an EMBL/GenBank/DDBJ whole genome shotgun (WGS) entry which is preliminary data.</text>
</comment>
<dbReference type="RefSeq" id="WP_126601469.1">
    <property type="nucleotide sequence ID" value="NZ_BIFQ01000002.1"/>
</dbReference>
<dbReference type="Proteomes" id="UP000287224">
    <property type="component" value="Unassembled WGS sequence"/>
</dbReference>
<name>A0A401ZQ66_9CHLR</name>
<accession>A0A401ZQ66</accession>
<dbReference type="Pfam" id="PF14833">
    <property type="entry name" value="NAD_binding_11"/>
    <property type="match status" value="1"/>
</dbReference>
<dbReference type="GO" id="GO:0051287">
    <property type="term" value="F:NAD binding"/>
    <property type="evidence" value="ECO:0007669"/>
    <property type="project" value="InterPro"/>
</dbReference>
<reference evidence="8" key="1">
    <citation type="submission" date="2018-12" db="EMBL/GenBank/DDBJ databases">
        <title>Tengunoibacter tsumagoiensis gen. nov., sp. nov., Dictyobacter kobayashii sp. nov., D. alpinus sp. nov., and D. joshuensis sp. nov. and description of Dictyobacteraceae fam. nov. within the order Ktedonobacterales isolated from Tengu-no-mugimeshi.</title>
        <authorList>
            <person name="Wang C.M."/>
            <person name="Zheng Y."/>
            <person name="Sakai Y."/>
            <person name="Toyoda A."/>
            <person name="Minakuchi Y."/>
            <person name="Abe K."/>
            <person name="Yokota A."/>
            <person name="Yabe S."/>
        </authorList>
    </citation>
    <scope>NUCLEOTIDE SEQUENCE [LARGE SCALE GENOMIC DNA]</scope>
    <source>
        <strain evidence="8">S-27</strain>
    </source>
</reference>
<dbReference type="EMBL" id="BIFQ01000002">
    <property type="protein sequence ID" value="GCE09015.1"/>
    <property type="molecule type" value="Genomic_DNA"/>
</dbReference>
<feature type="domain" description="6-phosphogluconate dehydrogenase NADP-binding" evidence="5">
    <location>
        <begin position="4"/>
        <end position="157"/>
    </location>
</feature>
<dbReference type="GO" id="GO:0016491">
    <property type="term" value="F:oxidoreductase activity"/>
    <property type="evidence" value="ECO:0007669"/>
    <property type="project" value="UniProtKB-KW"/>
</dbReference>
<dbReference type="GO" id="GO:0016054">
    <property type="term" value="P:organic acid catabolic process"/>
    <property type="evidence" value="ECO:0007669"/>
    <property type="project" value="UniProtKB-ARBA"/>
</dbReference>
<sequence>MSETIGFIGLGNMGRPMAINLLKAGYNLQVYNRDESKTQDLVEAGARRGARPRDVVNHGSIVITMLANDEALEAVTLGNDGLLAHLGPGGIHLSMSTVSPAMARKMQQLHEQQDCAYVAAPVFGRPEAAAARQLWIAVAGKPEGKQRVRRILDTLGQGQFDFGEEAANANVVKISGNFMLAAAMEAMGEAFTLGEKNGIERSKMYELFTQTLFACPAYQSYGKRIAEKNFEPVGFTMQLALKDVNLVLDAAKEVQSPMPFASHLSNRLLSGLARGRADRDWSELSRGILDDAGIE</sequence>
<dbReference type="InterPro" id="IPR002204">
    <property type="entry name" value="3-OH-isobutyrate_DH-rel_CS"/>
</dbReference>
<evidence type="ECO:0000259" key="6">
    <source>
        <dbReference type="Pfam" id="PF14833"/>
    </source>
</evidence>
<evidence type="ECO:0000259" key="5">
    <source>
        <dbReference type="Pfam" id="PF03446"/>
    </source>
</evidence>
<dbReference type="PANTHER" id="PTHR43580:SF2">
    <property type="entry name" value="CYTOKINE-LIKE NUCLEAR FACTOR N-PAC"/>
    <property type="match status" value="1"/>
</dbReference>
<evidence type="ECO:0000313" key="7">
    <source>
        <dbReference type="EMBL" id="GCE09015.1"/>
    </source>
</evidence>
<dbReference type="Pfam" id="PF03446">
    <property type="entry name" value="NAD_binding_2"/>
    <property type="match status" value="1"/>
</dbReference>
<dbReference type="PANTHER" id="PTHR43580">
    <property type="entry name" value="OXIDOREDUCTASE GLYR1-RELATED"/>
    <property type="match status" value="1"/>
</dbReference>
<dbReference type="SUPFAM" id="SSF48179">
    <property type="entry name" value="6-phosphogluconate dehydrogenase C-terminal domain-like"/>
    <property type="match status" value="1"/>
</dbReference>
<keyword evidence="2" id="KW-0560">Oxidoreductase</keyword>
<gene>
    <name evidence="7" type="primary">yfjR_1</name>
    <name evidence="7" type="ORF">KDAU_63440</name>
</gene>
<evidence type="ECO:0000256" key="2">
    <source>
        <dbReference type="ARBA" id="ARBA00023002"/>
    </source>
</evidence>
<dbReference type="InterPro" id="IPR008927">
    <property type="entry name" value="6-PGluconate_DH-like_C_sf"/>
</dbReference>
<dbReference type="OrthoDB" id="9786703at2"/>
<dbReference type="InterPro" id="IPR051265">
    <property type="entry name" value="HIBADH-related_NP60_sf"/>
</dbReference>
<dbReference type="InterPro" id="IPR006115">
    <property type="entry name" value="6PGDH_NADP-bd"/>
</dbReference>
<dbReference type="PIRSF" id="PIRSF000103">
    <property type="entry name" value="HIBADH"/>
    <property type="match status" value="1"/>
</dbReference>
<keyword evidence="8" id="KW-1185">Reference proteome</keyword>
<dbReference type="PROSITE" id="PS00895">
    <property type="entry name" value="3_HYDROXYISOBUT_DH"/>
    <property type="match status" value="1"/>
</dbReference>
<dbReference type="SUPFAM" id="SSF51735">
    <property type="entry name" value="NAD(P)-binding Rossmann-fold domains"/>
    <property type="match status" value="1"/>
</dbReference>
<evidence type="ECO:0000313" key="8">
    <source>
        <dbReference type="Proteomes" id="UP000287224"/>
    </source>
</evidence>
<dbReference type="Gene3D" id="3.40.50.720">
    <property type="entry name" value="NAD(P)-binding Rossmann-like Domain"/>
    <property type="match status" value="1"/>
</dbReference>
<feature type="domain" description="3-hydroxyisobutyrate dehydrogenase-like NAD-binding" evidence="6">
    <location>
        <begin position="169"/>
        <end position="285"/>
    </location>
</feature>
<dbReference type="Gene3D" id="1.10.1040.10">
    <property type="entry name" value="N-(1-d-carboxylethyl)-l-norvaline Dehydrogenase, domain 2"/>
    <property type="match status" value="1"/>
</dbReference>
<dbReference type="InterPro" id="IPR036291">
    <property type="entry name" value="NAD(P)-bd_dom_sf"/>
</dbReference>
<proteinExistence type="inferred from homology"/>
<evidence type="ECO:0000256" key="1">
    <source>
        <dbReference type="ARBA" id="ARBA00009080"/>
    </source>
</evidence>
<dbReference type="InterPro" id="IPR013328">
    <property type="entry name" value="6PGD_dom2"/>
</dbReference>
<evidence type="ECO:0000256" key="4">
    <source>
        <dbReference type="PIRSR" id="PIRSR000103-1"/>
    </source>
</evidence>
<dbReference type="InterPro" id="IPR029154">
    <property type="entry name" value="HIBADH-like_NADP-bd"/>
</dbReference>
<dbReference type="AlphaFoldDB" id="A0A401ZQ66"/>